<dbReference type="InterPro" id="IPR011335">
    <property type="entry name" value="Restrct_endonuc-II-like"/>
</dbReference>
<dbReference type="HOGENOM" id="CLU_115353_3_1_9"/>
<sequence>MKDNIKKGLLGENEAIKYLISQGYRIMDRNYRTRLGEIDIIAIKSKILVFVEVKARTSANYGYPYEAVNWKKREKIYKSSLIYIKHRKLEDYQIRYDIIEVFLREKPKINHIENAFCI</sequence>
<dbReference type="InterPro" id="IPR003509">
    <property type="entry name" value="UPF0102_YraN-like"/>
</dbReference>
<dbReference type="NCBIfam" id="NF009150">
    <property type="entry name" value="PRK12497.1-3"/>
    <property type="match status" value="1"/>
</dbReference>
<dbReference type="OrthoDB" id="9802516at2"/>
<dbReference type="NCBIfam" id="TIGR00252">
    <property type="entry name" value="YraN family protein"/>
    <property type="match status" value="1"/>
</dbReference>
<dbReference type="SUPFAM" id="SSF52980">
    <property type="entry name" value="Restriction endonuclease-like"/>
    <property type="match status" value="1"/>
</dbReference>
<reference evidence="3 4" key="1">
    <citation type="submission" date="2016-11" db="EMBL/GenBank/DDBJ databases">
        <authorList>
            <person name="Manzoor S."/>
        </authorList>
    </citation>
    <scope>NUCLEOTIDE SEQUENCE [LARGE SCALE GENOMIC DNA]</scope>
    <source>
        <strain evidence="3">Clostridium ultunense strain Esp</strain>
    </source>
</reference>
<dbReference type="RefSeq" id="WP_005587784.1">
    <property type="nucleotide sequence ID" value="NZ_LT669839.1"/>
</dbReference>
<dbReference type="HAMAP" id="MF_00048">
    <property type="entry name" value="UPF0102"/>
    <property type="match status" value="1"/>
</dbReference>
<protein>
    <recommendedName>
        <fullName evidence="2">UPF0102 protein CUESP1_1636</fullName>
    </recommendedName>
</protein>
<accession>M1ZGC5</accession>
<name>M1ZGC5_9FIRM</name>
<evidence type="ECO:0000313" key="3">
    <source>
        <dbReference type="EMBL" id="SHD76999.1"/>
    </source>
</evidence>
<keyword evidence="4" id="KW-1185">Reference proteome</keyword>
<gene>
    <name evidence="3" type="ORF">CUESP1_1636</name>
</gene>
<dbReference type="Gene3D" id="3.40.1350.10">
    <property type="match status" value="1"/>
</dbReference>
<organism evidence="3 4">
    <name type="scientific">[Clostridium] ultunense Esp</name>
    <dbReference type="NCBI Taxonomy" id="1288971"/>
    <lineage>
        <taxon>Bacteria</taxon>
        <taxon>Bacillati</taxon>
        <taxon>Bacillota</taxon>
        <taxon>Tissierellia</taxon>
        <taxon>Tissierellales</taxon>
        <taxon>Tepidimicrobiaceae</taxon>
        <taxon>Schnuerera</taxon>
    </lineage>
</organism>
<dbReference type="PANTHER" id="PTHR34039">
    <property type="entry name" value="UPF0102 PROTEIN YRAN"/>
    <property type="match status" value="1"/>
</dbReference>
<comment type="similarity">
    <text evidence="1 2">Belongs to the UPF0102 family.</text>
</comment>
<evidence type="ECO:0000256" key="2">
    <source>
        <dbReference type="HAMAP-Rule" id="MF_00048"/>
    </source>
</evidence>
<evidence type="ECO:0000256" key="1">
    <source>
        <dbReference type="ARBA" id="ARBA00006738"/>
    </source>
</evidence>
<dbReference type="GO" id="GO:0003676">
    <property type="term" value="F:nucleic acid binding"/>
    <property type="evidence" value="ECO:0007669"/>
    <property type="project" value="InterPro"/>
</dbReference>
<dbReference type="CDD" id="cd20736">
    <property type="entry name" value="PoNe_Nuclease"/>
    <property type="match status" value="1"/>
</dbReference>
<evidence type="ECO:0000313" key="4">
    <source>
        <dbReference type="Proteomes" id="UP000245423"/>
    </source>
</evidence>
<dbReference type="AlphaFoldDB" id="M1ZGC5"/>
<proteinExistence type="inferred from homology"/>
<dbReference type="Proteomes" id="UP000245423">
    <property type="component" value="Chromosome 1"/>
</dbReference>
<dbReference type="Pfam" id="PF02021">
    <property type="entry name" value="UPF0102"/>
    <property type="match status" value="1"/>
</dbReference>
<dbReference type="EMBL" id="LT669839">
    <property type="protein sequence ID" value="SHD76999.1"/>
    <property type="molecule type" value="Genomic_DNA"/>
</dbReference>
<dbReference type="PANTHER" id="PTHR34039:SF1">
    <property type="entry name" value="UPF0102 PROTEIN YRAN"/>
    <property type="match status" value="1"/>
</dbReference>
<dbReference type="InterPro" id="IPR011856">
    <property type="entry name" value="tRNA_endonuc-like_dom_sf"/>
</dbReference>